<feature type="chain" id="PRO_5007296031" description="F-box domain-containing protein" evidence="1">
    <location>
        <begin position="18"/>
        <end position="437"/>
    </location>
</feature>
<dbReference type="InterPro" id="IPR036047">
    <property type="entry name" value="F-box-like_dom_sf"/>
</dbReference>
<dbReference type="Pfam" id="PF12937">
    <property type="entry name" value="F-box-like"/>
    <property type="match status" value="1"/>
</dbReference>
<evidence type="ECO:0000259" key="2">
    <source>
        <dbReference type="Pfam" id="PF12937"/>
    </source>
</evidence>
<name>A0A139A8J5_GONPJ</name>
<accession>A0A139A8J5</accession>
<dbReference type="Gene3D" id="1.20.1280.50">
    <property type="match status" value="1"/>
</dbReference>
<dbReference type="Proteomes" id="UP000070544">
    <property type="component" value="Unassembled WGS sequence"/>
</dbReference>
<feature type="signal peptide" evidence="1">
    <location>
        <begin position="1"/>
        <end position="17"/>
    </location>
</feature>
<feature type="domain" description="F-box" evidence="2">
    <location>
        <begin position="4"/>
        <end position="36"/>
    </location>
</feature>
<gene>
    <name evidence="3" type="ORF">M427DRAFT_59006</name>
</gene>
<dbReference type="EMBL" id="KQ965782">
    <property type="protein sequence ID" value="KXS13110.1"/>
    <property type="molecule type" value="Genomic_DNA"/>
</dbReference>
<protein>
    <recommendedName>
        <fullName evidence="2">F-box domain-containing protein</fullName>
    </recommendedName>
</protein>
<keyword evidence="4" id="KW-1185">Reference proteome</keyword>
<sequence length="437" mass="48680">MLHPPELLLAIFVQLNAESLLASSLVSHSWRESALHILVSNPPLRSRMALVGYLDMLSRHLYLRDSVNQLDLDRIGDPLGISEFQRIAEFAMPRLRKLTLPRQYRLLSAFTERDSTVQSLLASAERLESLDCASYAFGEDSFRTLNDLPTVTSLTRVFISTRRDSELLCKFIERHPKIVKLGVDGFPDTYGDDVLLALCQYSTELHDFSVGHSWNVSPDAAVEFIGKRGPSMTGLSARATPGFFSLGVLQGLSQATRLQCLSLCCGSTVYALSSDSLRLLCRTISPVRVLVLQRQVHLDGDILTRLCERLAPTLVGLDVSGCVLLPEESLLDAFGGEEGTRLERLEQLNLCDVPTVTDKVLNTLATHFATTLTCLDVGTTQITDQGLHNLVEECTDLQWLSFFTVGMEMPLTREAVKRKGIHVAESLFWIDWRLVGW</sequence>
<dbReference type="Gene3D" id="3.80.10.10">
    <property type="entry name" value="Ribonuclease Inhibitor"/>
    <property type="match status" value="2"/>
</dbReference>
<evidence type="ECO:0000313" key="3">
    <source>
        <dbReference type="EMBL" id="KXS13110.1"/>
    </source>
</evidence>
<reference evidence="3 4" key="1">
    <citation type="journal article" date="2015" name="Genome Biol. Evol.">
        <title>Phylogenomic analyses indicate that early fungi evolved digesting cell walls of algal ancestors of land plants.</title>
        <authorList>
            <person name="Chang Y."/>
            <person name="Wang S."/>
            <person name="Sekimoto S."/>
            <person name="Aerts A.L."/>
            <person name="Choi C."/>
            <person name="Clum A."/>
            <person name="LaButti K.M."/>
            <person name="Lindquist E.A."/>
            <person name="Yee Ngan C."/>
            <person name="Ohm R.A."/>
            <person name="Salamov A.A."/>
            <person name="Grigoriev I.V."/>
            <person name="Spatafora J.W."/>
            <person name="Berbee M.L."/>
        </authorList>
    </citation>
    <scope>NUCLEOTIDE SEQUENCE [LARGE SCALE GENOMIC DNA]</scope>
    <source>
        <strain evidence="3 4">JEL478</strain>
    </source>
</reference>
<dbReference type="InterPro" id="IPR001810">
    <property type="entry name" value="F-box_dom"/>
</dbReference>
<evidence type="ECO:0000313" key="4">
    <source>
        <dbReference type="Proteomes" id="UP000070544"/>
    </source>
</evidence>
<dbReference type="InterPro" id="IPR032675">
    <property type="entry name" value="LRR_dom_sf"/>
</dbReference>
<organism evidence="3 4">
    <name type="scientific">Gonapodya prolifera (strain JEL478)</name>
    <name type="common">Monoblepharis prolifera</name>
    <dbReference type="NCBI Taxonomy" id="1344416"/>
    <lineage>
        <taxon>Eukaryota</taxon>
        <taxon>Fungi</taxon>
        <taxon>Fungi incertae sedis</taxon>
        <taxon>Chytridiomycota</taxon>
        <taxon>Chytridiomycota incertae sedis</taxon>
        <taxon>Monoblepharidomycetes</taxon>
        <taxon>Monoblepharidales</taxon>
        <taxon>Gonapodyaceae</taxon>
        <taxon>Gonapodya</taxon>
    </lineage>
</organism>
<keyword evidence="1" id="KW-0732">Signal</keyword>
<dbReference type="SUPFAM" id="SSF52047">
    <property type="entry name" value="RNI-like"/>
    <property type="match status" value="1"/>
</dbReference>
<evidence type="ECO:0000256" key="1">
    <source>
        <dbReference type="SAM" id="SignalP"/>
    </source>
</evidence>
<proteinExistence type="predicted"/>
<dbReference type="OrthoDB" id="10257471at2759"/>
<dbReference type="AlphaFoldDB" id="A0A139A8J5"/>
<dbReference type="SUPFAM" id="SSF81383">
    <property type="entry name" value="F-box domain"/>
    <property type="match status" value="1"/>
</dbReference>